<evidence type="ECO:0000256" key="1">
    <source>
        <dbReference type="SAM" id="MobiDB-lite"/>
    </source>
</evidence>
<sequence>MSASEQWPVENEWATRELHWHAYVEEQSMAAARSRRERLEGEPDQVLLTPKDVATWLDTQLKRATAPANKETGKRAKDDRDFGDSFRVHESLASRGESIYTGIRLDTTFAVEAVSPTDCSLGDHARPVTPLKTAKRRGNAGSGN</sequence>
<dbReference type="Proteomes" id="UP000791080">
    <property type="component" value="Unassembled WGS sequence"/>
</dbReference>
<comment type="caution">
    <text evidence="2">The sequence shown here is derived from an EMBL/GenBank/DDBJ whole genome shotgun (WGS) entry which is preliminary data.</text>
</comment>
<feature type="region of interest" description="Disordered" evidence="1">
    <location>
        <begin position="117"/>
        <end position="144"/>
    </location>
</feature>
<organism evidence="2 3">
    <name type="scientific">Actinoalloteichus caeruleus DSM 43889</name>
    <dbReference type="NCBI Taxonomy" id="1120930"/>
    <lineage>
        <taxon>Bacteria</taxon>
        <taxon>Bacillati</taxon>
        <taxon>Actinomycetota</taxon>
        <taxon>Actinomycetes</taxon>
        <taxon>Pseudonocardiales</taxon>
        <taxon>Pseudonocardiaceae</taxon>
        <taxon>Actinoalloteichus</taxon>
        <taxon>Actinoalloteichus cyanogriseus</taxon>
    </lineage>
</organism>
<protein>
    <submittedName>
        <fullName evidence="2">Uncharacterized protein</fullName>
    </submittedName>
</protein>
<dbReference type="RefSeq" id="WP_026419534.1">
    <property type="nucleotide sequence ID" value="NZ_AUBJ02000001.1"/>
</dbReference>
<proteinExistence type="predicted"/>
<name>A0ABT1JLJ9_ACTCY</name>
<reference evidence="2 3" key="1">
    <citation type="submission" date="2013-07" db="EMBL/GenBank/DDBJ databases">
        <authorList>
            <consortium name="DOE Joint Genome Institute"/>
            <person name="Reeve W."/>
            <person name="Huntemann M."/>
            <person name="Han J."/>
            <person name="Chen A."/>
            <person name="Kyrpides N."/>
            <person name="Mavromatis K."/>
            <person name="Markowitz V."/>
            <person name="Palaniappan K."/>
            <person name="Ivanova N."/>
            <person name="Schaumberg A."/>
            <person name="Pati A."/>
            <person name="Liolios K."/>
            <person name="Nordberg H.P."/>
            <person name="Cantor M.N."/>
            <person name="Hua S.X."/>
            <person name="Woyke T."/>
        </authorList>
    </citation>
    <scope>NUCLEOTIDE SEQUENCE [LARGE SCALE GENOMIC DNA]</scope>
    <source>
        <strain evidence="2 3">DSM 43889</strain>
    </source>
</reference>
<reference evidence="2 3" key="2">
    <citation type="submission" date="2022-06" db="EMBL/GenBank/DDBJ databases">
        <title>Genomic Encyclopedia of Type Strains, Phase I: the one thousand microbial genomes (KMG-I) project.</title>
        <authorList>
            <person name="Kyrpides N."/>
        </authorList>
    </citation>
    <scope>NUCLEOTIDE SEQUENCE [LARGE SCALE GENOMIC DNA]</scope>
    <source>
        <strain evidence="2 3">DSM 43889</strain>
    </source>
</reference>
<evidence type="ECO:0000313" key="2">
    <source>
        <dbReference type="EMBL" id="MCP2333400.1"/>
    </source>
</evidence>
<dbReference type="EMBL" id="AUBJ02000001">
    <property type="protein sequence ID" value="MCP2333400.1"/>
    <property type="molecule type" value="Genomic_DNA"/>
</dbReference>
<keyword evidence="3" id="KW-1185">Reference proteome</keyword>
<accession>A0ABT1JLJ9</accession>
<gene>
    <name evidence="2" type="ORF">G443_003670</name>
</gene>
<evidence type="ECO:0000313" key="3">
    <source>
        <dbReference type="Proteomes" id="UP000791080"/>
    </source>
</evidence>